<comment type="caution">
    <text evidence="1">The sequence shown here is derived from an EMBL/GenBank/DDBJ whole genome shotgun (WGS) entry which is preliminary data.</text>
</comment>
<name>A0A9D3S8U8_9TELE</name>
<proteinExistence type="predicted"/>
<evidence type="ECO:0000313" key="2">
    <source>
        <dbReference type="Proteomes" id="UP000824219"/>
    </source>
</evidence>
<dbReference type="OrthoDB" id="8552780at2759"/>
<gene>
    <name evidence="1" type="ORF">KOW79_020457</name>
</gene>
<protein>
    <submittedName>
        <fullName evidence="1">Uncharacterized protein</fullName>
    </submittedName>
</protein>
<evidence type="ECO:0000313" key="1">
    <source>
        <dbReference type="EMBL" id="KAG7315591.1"/>
    </source>
</evidence>
<reference evidence="1 2" key="1">
    <citation type="submission" date="2021-06" db="EMBL/GenBank/DDBJ databases">
        <title>Chromosome-level genome assembly of the red-tail catfish (Hemibagrus wyckioides).</title>
        <authorList>
            <person name="Shao F."/>
        </authorList>
    </citation>
    <scope>NUCLEOTIDE SEQUENCE [LARGE SCALE GENOMIC DNA]</scope>
    <source>
        <strain evidence="1">EC202008001</strain>
        <tissue evidence="1">Blood</tissue>
    </source>
</reference>
<organism evidence="1 2">
    <name type="scientific">Hemibagrus wyckioides</name>
    <dbReference type="NCBI Taxonomy" id="337641"/>
    <lineage>
        <taxon>Eukaryota</taxon>
        <taxon>Metazoa</taxon>
        <taxon>Chordata</taxon>
        <taxon>Craniata</taxon>
        <taxon>Vertebrata</taxon>
        <taxon>Euteleostomi</taxon>
        <taxon>Actinopterygii</taxon>
        <taxon>Neopterygii</taxon>
        <taxon>Teleostei</taxon>
        <taxon>Ostariophysi</taxon>
        <taxon>Siluriformes</taxon>
        <taxon>Bagridae</taxon>
        <taxon>Hemibagrus</taxon>
    </lineage>
</organism>
<dbReference type="EMBL" id="JAHKSW010000026">
    <property type="protein sequence ID" value="KAG7315591.1"/>
    <property type="molecule type" value="Genomic_DNA"/>
</dbReference>
<dbReference type="Proteomes" id="UP000824219">
    <property type="component" value="Linkage Group LG26"/>
</dbReference>
<dbReference type="AlphaFoldDB" id="A0A9D3S8U8"/>
<keyword evidence="2" id="KW-1185">Reference proteome</keyword>
<accession>A0A9D3S8U8</accession>
<sequence>MIAGQNALAWELTTKLEAIFQHLKSLERKVEITEQRGTQEELPNKPKRAHNVTIAEAVRLLHNVENNPHRYDSQTGVNSP</sequence>